<dbReference type="Proteomes" id="UP000014216">
    <property type="component" value="Unassembled WGS sequence"/>
</dbReference>
<evidence type="ECO:0000313" key="2">
    <source>
        <dbReference type="Proteomes" id="UP000014216"/>
    </source>
</evidence>
<accession>S0FZ65</accession>
<gene>
    <name evidence="1" type="ORF">Dpo_19c00020</name>
</gene>
<reference evidence="1 2" key="1">
    <citation type="journal article" date="2013" name="Genome Announc.">
        <title>Draft Genome Sequence of Desulfotignum phosphitoxidans DSM 13687 Strain FiPS-3.</title>
        <authorList>
            <person name="Poehlein A."/>
            <person name="Daniel R."/>
            <person name="Simeonova D.D."/>
        </authorList>
    </citation>
    <scope>NUCLEOTIDE SEQUENCE [LARGE SCALE GENOMIC DNA]</scope>
    <source>
        <strain evidence="1 2">DSM 13687</strain>
    </source>
</reference>
<protein>
    <submittedName>
        <fullName evidence="1">Uncharacterized protein</fullName>
    </submittedName>
</protein>
<organism evidence="1 2">
    <name type="scientific">Desulfotignum phosphitoxidans DSM 13687</name>
    <dbReference type="NCBI Taxonomy" id="1286635"/>
    <lineage>
        <taxon>Bacteria</taxon>
        <taxon>Pseudomonadati</taxon>
        <taxon>Thermodesulfobacteriota</taxon>
        <taxon>Desulfobacteria</taxon>
        <taxon>Desulfobacterales</taxon>
        <taxon>Desulfobacteraceae</taxon>
        <taxon>Desulfotignum</taxon>
    </lineage>
</organism>
<proteinExistence type="predicted"/>
<sequence length="110" mass="12563">MVVTLGKNTHLTKFGFRFNRGGTHLSHTMMLEDLSNLLGYINDPNADKKDYLKAIKADNCLGKRSGKTRELTSRHLVGLYSLDTADILFRTLQNCWTSWMTSRLPATRSW</sequence>
<dbReference type="EMBL" id="APJX01000019">
    <property type="protein sequence ID" value="EMS77227.1"/>
    <property type="molecule type" value="Genomic_DNA"/>
</dbReference>
<evidence type="ECO:0000313" key="1">
    <source>
        <dbReference type="EMBL" id="EMS77227.1"/>
    </source>
</evidence>
<comment type="caution">
    <text evidence="1">The sequence shown here is derived from an EMBL/GenBank/DDBJ whole genome shotgun (WGS) entry which is preliminary data.</text>
</comment>
<name>S0FZ65_9BACT</name>
<keyword evidence="2" id="KW-1185">Reference proteome</keyword>
<dbReference type="AlphaFoldDB" id="S0FZ65"/>